<accession>A0A4Q4THF9</accession>
<comment type="caution">
    <text evidence="7">The sequence shown here is derived from an EMBL/GenBank/DDBJ whole genome shotgun (WGS) entry which is preliminary data.</text>
</comment>
<feature type="domain" description="Glucose-methanol-choline oxidoreductase N-terminal" evidence="6">
    <location>
        <begin position="271"/>
        <end position="285"/>
    </location>
</feature>
<dbReference type="SUPFAM" id="SSF51905">
    <property type="entry name" value="FAD/NAD(P)-binding domain"/>
    <property type="match status" value="1"/>
</dbReference>
<comment type="cofactor">
    <cofactor evidence="3">
        <name>FAD</name>
        <dbReference type="ChEBI" id="CHEBI:57692"/>
    </cofactor>
</comment>
<dbReference type="Gene3D" id="3.50.50.60">
    <property type="entry name" value="FAD/NAD(P)-binding domain"/>
    <property type="match status" value="2"/>
</dbReference>
<dbReference type="SUPFAM" id="SSF54373">
    <property type="entry name" value="FAD-linked reductases, C-terminal domain"/>
    <property type="match status" value="1"/>
</dbReference>
<dbReference type="GO" id="GO:0016614">
    <property type="term" value="F:oxidoreductase activity, acting on CH-OH group of donors"/>
    <property type="evidence" value="ECO:0007669"/>
    <property type="project" value="InterPro"/>
</dbReference>
<dbReference type="Pfam" id="PF00732">
    <property type="entry name" value="GMC_oxred_N"/>
    <property type="match status" value="1"/>
</dbReference>
<feature type="domain" description="Glucose-methanol-choline oxidoreductase N-terminal" evidence="5">
    <location>
        <begin position="94"/>
        <end position="117"/>
    </location>
</feature>
<feature type="binding site" evidence="3">
    <location>
        <begin position="464"/>
        <end position="465"/>
    </location>
    <ligand>
        <name>FAD</name>
        <dbReference type="ChEBI" id="CHEBI:57692"/>
    </ligand>
</feature>
<dbReference type="PIRSF" id="PIRSF000137">
    <property type="entry name" value="Alcohol_oxidase"/>
    <property type="match status" value="1"/>
</dbReference>
<feature type="active site" description="Proton donor" evidence="2">
    <location>
        <position position="465"/>
    </location>
</feature>
<evidence type="ECO:0000259" key="6">
    <source>
        <dbReference type="PROSITE" id="PS00624"/>
    </source>
</evidence>
<dbReference type="AlphaFoldDB" id="A0A4Q4THF9"/>
<dbReference type="Proteomes" id="UP000293360">
    <property type="component" value="Unassembled WGS sequence"/>
</dbReference>
<dbReference type="InterPro" id="IPR012132">
    <property type="entry name" value="GMC_OxRdtase"/>
</dbReference>
<name>A0A4Q4THF9_9PEZI</name>
<proteinExistence type="inferred from homology"/>
<organism evidence="7 8">
    <name type="scientific">Monosporascus ibericus</name>
    <dbReference type="NCBI Taxonomy" id="155417"/>
    <lineage>
        <taxon>Eukaryota</taxon>
        <taxon>Fungi</taxon>
        <taxon>Dikarya</taxon>
        <taxon>Ascomycota</taxon>
        <taxon>Pezizomycotina</taxon>
        <taxon>Sordariomycetes</taxon>
        <taxon>Xylariomycetidae</taxon>
        <taxon>Xylariales</taxon>
        <taxon>Xylariales incertae sedis</taxon>
        <taxon>Monosporascus</taxon>
    </lineage>
</organism>
<evidence type="ECO:0000256" key="1">
    <source>
        <dbReference type="ARBA" id="ARBA00010790"/>
    </source>
</evidence>
<reference evidence="7 8" key="1">
    <citation type="submission" date="2018-06" db="EMBL/GenBank/DDBJ databases">
        <title>Complete Genomes of Monosporascus.</title>
        <authorList>
            <person name="Robinson A.J."/>
            <person name="Natvig D.O."/>
        </authorList>
    </citation>
    <scope>NUCLEOTIDE SEQUENCE [LARGE SCALE GENOMIC DNA]</scope>
    <source>
        <strain evidence="7 8">CBS 110550</strain>
    </source>
</reference>
<dbReference type="Gene3D" id="3.30.560.10">
    <property type="entry name" value="Glucose Oxidase, domain 3"/>
    <property type="match status" value="2"/>
</dbReference>
<dbReference type="OrthoDB" id="269227at2759"/>
<evidence type="ECO:0000256" key="2">
    <source>
        <dbReference type="PIRSR" id="PIRSR000137-1"/>
    </source>
</evidence>
<dbReference type="GO" id="GO:0050660">
    <property type="term" value="F:flavin adenine dinucleotide binding"/>
    <property type="evidence" value="ECO:0007669"/>
    <property type="project" value="InterPro"/>
</dbReference>
<dbReference type="PANTHER" id="PTHR11552:SF78">
    <property type="entry name" value="GLUCOSE-METHANOL-CHOLINE OXIDOREDUCTASE N-TERMINAL DOMAIN-CONTAINING PROTEIN"/>
    <property type="match status" value="1"/>
</dbReference>
<evidence type="ECO:0000256" key="3">
    <source>
        <dbReference type="PIRSR" id="PIRSR000137-2"/>
    </source>
</evidence>
<keyword evidence="4" id="KW-0285">Flavoprotein</keyword>
<evidence type="ECO:0000313" key="7">
    <source>
        <dbReference type="EMBL" id="RYP06356.1"/>
    </source>
</evidence>
<dbReference type="InterPro" id="IPR007867">
    <property type="entry name" value="GMC_OxRtase_C"/>
</dbReference>
<gene>
    <name evidence="7" type="ORF">DL764_003201</name>
</gene>
<feature type="binding site" evidence="3">
    <location>
        <position position="235"/>
    </location>
    <ligand>
        <name>FAD</name>
        <dbReference type="ChEBI" id="CHEBI:57692"/>
    </ligand>
</feature>
<dbReference type="PANTHER" id="PTHR11552">
    <property type="entry name" value="GLUCOSE-METHANOL-CHOLINE GMC OXIDOREDUCTASE"/>
    <property type="match status" value="1"/>
</dbReference>
<feature type="binding site" evidence="3">
    <location>
        <position position="353"/>
    </location>
    <ligand>
        <name>substrate</name>
    </ligand>
</feature>
<dbReference type="Pfam" id="PF05199">
    <property type="entry name" value="GMC_oxred_C"/>
    <property type="match status" value="1"/>
</dbReference>
<dbReference type="InterPro" id="IPR000172">
    <property type="entry name" value="GMC_OxRdtase_N"/>
</dbReference>
<keyword evidence="3 4" id="KW-0274">FAD</keyword>
<evidence type="ECO:0000313" key="8">
    <source>
        <dbReference type="Proteomes" id="UP000293360"/>
    </source>
</evidence>
<comment type="similarity">
    <text evidence="1 4">Belongs to the GMC oxidoreductase family.</text>
</comment>
<dbReference type="InterPro" id="IPR036188">
    <property type="entry name" value="FAD/NAD-bd_sf"/>
</dbReference>
<evidence type="ECO:0000259" key="5">
    <source>
        <dbReference type="PROSITE" id="PS00623"/>
    </source>
</evidence>
<dbReference type="STRING" id="155417.A0A4Q4THF9"/>
<feature type="binding site" evidence="3">
    <location>
        <begin position="23"/>
        <end position="24"/>
    </location>
    <ligand>
        <name>FAD</name>
        <dbReference type="ChEBI" id="CHEBI:57692"/>
    </ligand>
</feature>
<keyword evidence="8" id="KW-1185">Reference proteome</keyword>
<dbReference type="PROSITE" id="PS00623">
    <property type="entry name" value="GMC_OXRED_1"/>
    <property type="match status" value="1"/>
</dbReference>
<dbReference type="EMBL" id="QJNU01000134">
    <property type="protein sequence ID" value="RYP06356.1"/>
    <property type="molecule type" value="Genomic_DNA"/>
</dbReference>
<feature type="active site" description="Proton acceptor" evidence="2">
    <location>
        <position position="508"/>
    </location>
</feature>
<dbReference type="PROSITE" id="PS00624">
    <property type="entry name" value="GMC_OXRED_2"/>
    <property type="match status" value="1"/>
</dbReference>
<sequence length="532" mass="58022">MPLYTHLPTSIDAVDVIIAGGGTSGCVVASRLAEADPNLSILVVESGPDNYGNPMILHPALFITHWAPGSNTMKLFKGRKSEALANREPIVPVGRGLGGGSSVNLLMYSRAQRSDLDAWKMPGWSANELLPYMRKLETFHGEGAKALHGYDGPIHVSSGTYRSLRAENAFIEAATHVGWKEFEDLGNLDSVGGVQRALRYVSPDGKRQDTAHQYLHPMLRDGGYPNLHVVVDSDVDRVVFEGQRASGITYQEANGSSRTVKAKRMVIVSCGACGTPPVLERSGVGNPKILEKVGIKSISELPGVGDSYQDHQLISAIYKSNLSRDETLDGIVNGNFDIPAMIQNNDKLLGWNCMDVTCKFRPNDDEAATLGDDFLEVWNRDYKPHPDKPLSPGLSDALDFDPGIYGDAGDIDIKVSRWGYKNQREIARRMDIYRGEVPSCHPPFSTEDDMLIDKWLRENVATTWHPLGTCKMAPREENGVVDETLSVYGVTGLKIADLSIPPSNVGAHTNNTALTIGEKAASIFIRELGLAQ</sequence>
<evidence type="ECO:0000256" key="4">
    <source>
        <dbReference type="RuleBase" id="RU003968"/>
    </source>
</evidence>
<protein>
    <recommendedName>
        <fullName evidence="5 6">Glucose-methanol-choline oxidoreductase N-terminal domain-containing protein</fullName>
    </recommendedName>
</protein>